<keyword evidence="5 9" id="KW-0812">Transmembrane</keyword>
<dbReference type="InterPro" id="IPR006305">
    <property type="entry name" value="FliQ"/>
</dbReference>
<comment type="function">
    <text evidence="9">Role in flagellar biosynthesis.</text>
</comment>
<evidence type="ECO:0000256" key="9">
    <source>
        <dbReference type="RuleBase" id="RU364090"/>
    </source>
</evidence>
<evidence type="ECO:0000256" key="5">
    <source>
        <dbReference type="ARBA" id="ARBA00022692"/>
    </source>
</evidence>
<dbReference type="RefSeq" id="WP_091540454.1">
    <property type="nucleotide sequence ID" value="NZ_FMUS01000004.1"/>
</dbReference>
<feature type="transmembrane region" description="Helical" evidence="9">
    <location>
        <begin position="15"/>
        <end position="38"/>
    </location>
</feature>
<keyword evidence="11" id="KW-1185">Reference proteome</keyword>
<comment type="subcellular location">
    <subcellularLocation>
        <location evidence="1 9">Cell membrane</location>
        <topology evidence="1">Multi-pass membrane protein</topology>
    </subcellularLocation>
    <subcellularLocation>
        <location evidence="9">Bacterial flagellum basal body</location>
    </subcellularLocation>
</comment>
<keyword evidence="6 9" id="KW-1133">Transmembrane helix</keyword>
<dbReference type="GO" id="GO:0005886">
    <property type="term" value="C:plasma membrane"/>
    <property type="evidence" value="ECO:0007669"/>
    <property type="project" value="UniProtKB-SubCell"/>
</dbReference>
<keyword evidence="10" id="KW-0282">Flagellum</keyword>
<reference evidence="10 11" key="1">
    <citation type="submission" date="2016-10" db="EMBL/GenBank/DDBJ databases">
        <authorList>
            <person name="de Groot N.N."/>
        </authorList>
    </citation>
    <scope>NUCLEOTIDE SEQUENCE [LARGE SCALE GENOMIC DNA]</scope>
    <source>
        <strain evidence="10 11">DSM 18978</strain>
    </source>
</reference>
<evidence type="ECO:0000256" key="6">
    <source>
        <dbReference type="ARBA" id="ARBA00022989"/>
    </source>
</evidence>
<evidence type="ECO:0000256" key="4">
    <source>
        <dbReference type="ARBA" id="ARBA00022475"/>
    </source>
</evidence>
<evidence type="ECO:0000256" key="7">
    <source>
        <dbReference type="ARBA" id="ARBA00023136"/>
    </source>
</evidence>
<dbReference type="PRINTS" id="PR00952">
    <property type="entry name" value="TYPE3IMQPROT"/>
</dbReference>
<dbReference type="Pfam" id="PF01313">
    <property type="entry name" value="Bac_export_3"/>
    <property type="match status" value="1"/>
</dbReference>
<evidence type="ECO:0000256" key="3">
    <source>
        <dbReference type="ARBA" id="ARBA00021718"/>
    </source>
</evidence>
<dbReference type="OrthoDB" id="9806440at2"/>
<feature type="transmembrane region" description="Helical" evidence="9">
    <location>
        <begin position="50"/>
        <end position="74"/>
    </location>
</feature>
<protein>
    <recommendedName>
        <fullName evidence="3 9">Flagellar biosynthetic protein FliQ</fullName>
    </recommendedName>
</protein>
<organism evidence="10 11">
    <name type="scientific">Alkaliphilus peptidifermentans DSM 18978</name>
    <dbReference type="NCBI Taxonomy" id="1120976"/>
    <lineage>
        <taxon>Bacteria</taxon>
        <taxon>Bacillati</taxon>
        <taxon>Bacillota</taxon>
        <taxon>Clostridia</taxon>
        <taxon>Peptostreptococcales</taxon>
        <taxon>Natronincolaceae</taxon>
        <taxon>Alkaliphilus</taxon>
    </lineage>
</organism>
<gene>
    <name evidence="9" type="primary">fliQ</name>
    <name evidence="10" type="ORF">SAMN03080606_00901</name>
</gene>
<dbReference type="NCBIfam" id="TIGR01402">
    <property type="entry name" value="fliQ"/>
    <property type="match status" value="1"/>
</dbReference>
<keyword evidence="10" id="KW-0969">Cilium</keyword>
<dbReference type="Proteomes" id="UP000198636">
    <property type="component" value="Unassembled WGS sequence"/>
</dbReference>
<dbReference type="GO" id="GO:0009425">
    <property type="term" value="C:bacterial-type flagellum basal body"/>
    <property type="evidence" value="ECO:0007669"/>
    <property type="project" value="UniProtKB-SubCell"/>
</dbReference>
<keyword evidence="10" id="KW-0966">Cell projection</keyword>
<sequence length="89" mass="9726">MNEAMVIELGQQTMYTILIMSAPMLGIGLLVGLAVSVFQATTQIQEATLAFIPKIVAIFAAVVIFSPWLLSIIINFTTMLFSNLSIYVQ</sequence>
<evidence type="ECO:0000256" key="2">
    <source>
        <dbReference type="ARBA" id="ARBA00006156"/>
    </source>
</evidence>
<comment type="similarity">
    <text evidence="2 9">Belongs to the FliQ/MopD/SpaQ family.</text>
</comment>
<dbReference type="PANTHER" id="PTHR34040:SF2">
    <property type="entry name" value="FLAGELLAR BIOSYNTHETIC PROTEIN FLIQ"/>
    <property type="match status" value="1"/>
</dbReference>
<keyword evidence="8 9" id="KW-0975">Bacterial flagellum</keyword>
<dbReference type="STRING" id="1120976.SAMN03080606_00901"/>
<dbReference type="PIRSF" id="PIRSF004669">
    <property type="entry name" value="FliQ"/>
    <property type="match status" value="1"/>
</dbReference>
<keyword evidence="7 9" id="KW-0472">Membrane</keyword>
<evidence type="ECO:0000313" key="10">
    <source>
        <dbReference type="EMBL" id="SCY13734.1"/>
    </source>
</evidence>
<evidence type="ECO:0000256" key="1">
    <source>
        <dbReference type="ARBA" id="ARBA00004651"/>
    </source>
</evidence>
<accession>A0A1G5DGP1</accession>
<dbReference type="GO" id="GO:0044780">
    <property type="term" value="P:bacterial-type flagellum assembly"/>
    <property type="evidence" value="ECO:0007669"/>
    <property type="project" value="InterPro"/>
</dbReference>
<proteinExistence type="inferred from homology"/>
<dbReference type="EMBL" id="FMUS01000004">
    <property type="protein sequence ID" value="SCY13734.1"/>
    <property type="molecule type" value="Genomic_DNA"/>
</dbReference>
<evidence type="ECO:0000313" key="11">
    <source>
        <dbReference type="Proteomes" id="UP000198636"/>
    </source>
</evidence>
<dbReference type="PANTHER" id="PTHR34040">
    <property type="entry name" value="FLAGELLAR BIOSYNTHETIC PROTEIN FLIQ"/>
    <property type="match status" value="1"/>
</dbReference>
<dbReference type="AlphaFoldDB" id="A0A1G5DGP1"/>
<keyword evidence="4 9" id="KW-1003">Cell membrane</keyword>
<dbReference type="GO" id="GO:0009306">
    <property type="term" value="P:protein secretion"/>
    <property type="evidence" value="ECO:0007669"/>
    <property type="project" value="InterPro"/>
</dbReference>
<dbReference type="InterPro" id="IPR002191">
    <property type="entry name" value="Bac_export_3"/>
</dbReference>
<evidence type="ECO:0000256" key="8">
    <source>
        <dbReference type="ARBA" id="ARBA00023143"/>
    </source>
</evidence>
<name>A0A1G5DGP1_9FIRM</name>